<dbReference type="EMBL" id="UINC01082078">
    <property type="protein sequence ID" value="SVC26515.1"/>
    <property type="molecule type" value="Genomic_DNA"/>
</dbReference>
<dbReference type="PANTHER" id="PTHR43415:SF3">
    <property type="entry name" value="GNAT-FAMILY ACETYLTRANSFERASE"/>
    <property type="match status" value="1"/>
</dbReference>
<sequence length="221" mass="26257">MAFYHDELMRIKKAGNVDFMKITYEDKQVVLKTIEDSDETVHLLTKWRRHYENWFGTTFRISEERTKKWINNGIIDNPDRSLFMIYVNGKKFGCIGTIRFVEEENSGALDAMIRDPEIEHKGLMLLVEKAFLKWMFDGLKLSKITGYLFSDNVRMMDLHKKCGWTKIEKIPLKKIQTKDGTEWVRMKIEGKTKPERYFDSIKLTRINLLENMDDVEFQVLI</sequence>
<reference evidence="2" key="1">
    <citation type="submission" date="2018-05" db="EMBL/GenBank/DDBJ databases">
        <authorList>
            <person name="Lanie J.A."/>
            <person name="Ng W.-L."/>
            <person name="Kazmierczak K.M."/>
            <person name="Andrzejewski T.M."/>
            <person name="Davidsen T.M."/>
            <person name="Wayne K.J."/>
            <person name="Tettelin H."/>
            <person name="Glass J.I."/>
            <person name="Rusch D."/>
            <person name="Podicherti R."/>
            <person name="Tsui H.-C.T."/>
            <person name="Winkler M.E."/>
        </authorList>
    </citation>
    <scope>NUCLEOTIDE SEQUENCE</scope>
</reference>
<accession>A0A382KSH5</accession>
<gene>
    <name evidence="2" type="ORF">METZ01_LOCUS279369</name>
</gene>
<dbReference type="GO" id="GO:0016747">
    <property type="term" value="F:acyltransferase activity, transferring groups other than amino-acyl groups"/>
    <property type="evidence" value="ECO:0007669"/>
    <property type="project" value="InterPro"/>
</dbReference>
<proteinExistence type="predicted"/>
<dbReference type="InterPro" id="IPR000182">
    <property type="entry name" value="GNAT_dom"/>
</dbReference>
<dbReference type="Pfam" id="PF13302">
    <property type="entry name" value="Acetyltransf_3"/>
    <property type="match status" value="1"/>
</dbReference>
<evidence type="ECO:0000259" key="1">
    <source>
        <dbReference type="PROSITE" id="PS51186"/>
    </source>
</evidence>
<evidence type="ECO:0000313" key="2">
    <source>
        <dbReference type="EMBL" id="SVC26515.1"/>
    </source>
</evidence>
<dbReference type="AlphaFoldDB" id="A0A382KSH5"/>
<feature type="domain" description="N-acetyltransferase" evidence="1">
    <location>
        <begin position="29"/>
        <end position="191"/>
    </location>
</feature>
<dbReference type="InterPro" id="IPR016181">
    <property type="entry name" value="Acyl_CoA_acyltransferase"/>
</dbReference>
<organism evidence="2">
    <name type="scientific">marine metagenome</name>
    <dbReference type="NCBI Taxonomy" id="408172"/>
    <lineage>
        <taxon>unclassified sequences</taxon>
        <taxon>metagenomes</taxon>
        <taxon>ecological metagenomes</taxon>
    </lineage>
</organism>
<dbReference type="SUPFAM" id="SSF55729">
    <property type="entry name" value="Acyl-CoA N-acyltransferases (Nat)"/>
    <property type="match status" value="1"/>
</dbReference>
<name>A0A382KSH5_9ZZZZ</name>
<dbReference type="Gene3D" id="3.40.630.30">
    <property type="match status" value="1"/>
</dbReference>
<protein>
    <recommendedName>
        <fullName evidence="1">N-acetyltransferase domain-containing protein</fullName>
    </recommendedName>
</protein>
<dbReference type="PROSITE" id="PS51186">
    <property type="entry name" value="GNAT"/>
    <property type="match status" value="1"/>
</dbReference>
<dbReference type="PANTHER" id="PTHR43415">
    <property type="entry name" value="SPERMIDINE N(1)-ACETYLTRANSFERASE"/>
    <property type="match status" value="1"/>
</dbReference>